<dbReference type="Proteomes" id="UP000294746">
    <property type="component" value="Unassembled WGS sequence"/>
</dbReference>
<reference evidence="2 3" key="1">
    <citation type="submission" date="2019-03" db="EMBL/GenBank/DDBJ databases">
        <title>Genomic Encyclopedia of Type Strains, Phase IV (KMG-IV): sequencing the most valuable type-strain genomes for metagenomic binning, comparative biology and taxonomic classification.</title>
        <authorList>
            <person name="Goeker M."/>
        </authorList>
    </citation>
    <scope>NUCLEOTIDE SEQUENCE [LARGE SCALE GENOMIC DNA]</scope>
    <source>
        <strain evidence="2 3">DSM 46831</strain>
    </source>
</reference>
<name>A0A4R2S2H3_9BACL</name>
<feature type="transmembrane region" description="Helical" evidence="1">
    <location>
        <begin position="61"/>
        <end position="81"/>
    </location>
</feature>
<evidence type="ECO:0000313" key="3">
    <source>
        <dbReference type="Proteomes" id="UP000294746"/>
    </source>
</evidence>
<comment type="caution">
    <text evidence="2">The sequence shown here is derived from an EMBL/GenBank/DDBJ whole genome shotgun (WGS) entry which is preliminary data.</text>
</comment>
<sequence length="180" mass="20255">MNFIAWMIVACEVMFWVVIGLGLVTRYVLKMKRLGLFLLSLTIVIDLALLVITGIDLYNGATATVAHGIAAVYIGISIAFGKSMVQWTDERFQYYVLKQGDKPVERFGMEYARHYLKGWFRHVIAYGIGAGLLVGMIYWINEPSQTKAFNGILRGWSVVLGIDLSITISNFIWPRKPKGS</sequence>
<dbReference type="RefSeq" id="WP_131848994.1">
    <property type="nucleotide sequence ID" value="NZ_SLXV01000022.1"/>
</dbReference>
<evidence type="ECO:0000256" key="1">
    <source>
        <dbReference type="SAM" id="Phobius"/>
    </source>
</evidence>
<accession>A0A4R2S2H3</accession>
<keyword evidence="1" id="KW-0472">Membrane</keyword>
<dbReference type="OrthoDB" id="2082317at2"/>
<feature type="transmembrane region" description="Helical" evidence="1">
    <location>
        <begin position="119"/>
        <end position="140"/>
    </location>
</feature>
<feature type="transmembrane region" description="Helical" evidence="1">
    <location>
        <begin position="6"/>
        <end position="29"/>
    </location>
</feature>
<dbReference type="AlphaFoldDB" id="A0A4R2S2H3"/>
<proteinExistence type="predicted"/>
<feature type="transmembrane region" description="Helical" evidence="1">
    <location>
        <begin position="152"/>
        <end position="173"/>
    </location>
</feature>
<keyword evidence="1" id="KW-1133">Transmembrane helix</keyword>
<keyword evidence="3" id="KW-1185">Reference proteome</keyword>
<evidence type="ECO:0000313" key="2">
    <source>
        <dbReference type="EMBL" id="TCP66521.1"/>
    </source>
</evidence>
<evidence type="ECO:0008006" key="4">
    <source>
        <dbReference type="Google" id="ProtNLM"/>
    </source>
</evidence>
<organism evidence="2 3">
    <name type="scientific">Baia soyae</name>
    <dbReference type="NCBI Taxonomy" id="1544746"/>
    <lineage>
        <taxon>Bacteria</taxon>
        <taxon>Bacillati</taxon>
        <taxon>Bacillota</taxon>
        <taxon>Bacilli</taxon>
        <taxon>Bacillales</taxon>
        <taxon>Thermoactinomycetaceae</taxon>
        <taxon>Baia</taxon>
    </lineage>
</organism>
<gene>
    <name evidence="2" type="ORF">EDD57_12226</name>
</gene>
<protein>
    <recommendedName>
        <fullName evidence="4">Membrane protein YmcC</fullName>
    </recommendedName>
</protein>
<dbReference type="EMBL" id="SLXV01000022">
    <property type="protein sequence ID" value="TCP66521.1"/>
    <property type="molecule type" value="Genomic_DNA"/>
</dbReference>
<keyword evidence="1" id="KW-0812">Transmembrane</keyword>
<feature type="transmembrane region" description="Helical" evidence="1">
    <location>
        <begin position="36"/>
        <end position="55"/>
    </location>
</feature>